<name>A0A7U4K0D4_YEREN</name>
<reference evidence="1 2" key="1">
    <citation type="submission" date="2017-11" db="EMBL/GenBank/DDBJ databases">
        <title>The complete genome sequence and comparative genome analysis of Yersinia enterocolitica strain LC20.</title>
        <authorList>
            <person name="Shi G."/>
            <person name="Su M."/>
            <person name="Liang J."/>
            <person name="Gu W."/>
            <person name="Xiao Y."/>
            <person name="Zhang Z."/>
            <person name="Qiu H."/>
            <person name="Duan R."/>
            <person name="Zhang Z."/>
            <person name="Li Y."/>
            <person name="Zhang X."/>
            <person name="Ling Y."/>
            <person name="Song L."/>
            <person name="Chen M."/>
            <person name="Zhao Y."/>
            <person name="Wu J."/>
            <person name="Jing H."/>
            <person name="Xiao J."/>
            <person name="Wang X."/>
        </authorList>
    </citation>
    <scope>NUCLEOTIDE SEQUENCE [LARGE SCALE GENOMIC DNA]</scope>
    <source>
        <strain evidence="1 2">LC20</strain>
    </source>
</reference>
<evidence type="ECO:0000313" key="2">
    <source>
        <dbReference type="Proteomes" id="UP000230961"/>
    </source>
</evidence>
<dbReference type="AlphaFoldDB" id="A0A7U4K0D4"/>
<evidence type="ECO:0000313" key="1">
    <source>
        <dbReference type="EMBL" id="AHM72405.2"/>
    </source>
</evidence>
<accession>A0A7U4K0D4</accession>
<proteinExistence type="predicted"/>
<gene>
    <name evidence="1" type="ORF">LC20_01151</name>
</gene>
<sequence>MKGLNYFLVVLAMIPISVIAAEKSLENVDLKKEAQQFYAKTQRLISRTDNAINEYNNGNSTFLVAINKDMSTLVSKSEELFGPASDLASPFHGCLKMGTFAQFYWQEKIFQRSSANVATLDNAKKMYEEARKECKDDIIHPTSNKKDDLAIIDIDAPH</sequence>
<dbReference type="EMBL" id="CP007448">
    <property type="protein sequence ID" value="AHM72405.2"/>
    <property type="molecule type" value="Genomic_DNA"/>
</dbReference>
<dbReference type="Proteomes" id="UP000230961">
    <property type="component" value="Chromosome"/>
</dbReference>
<organism evidence="1 2">
    <name type="scientific">Yersinia enterocolitica LC20</name>
    <dbReference type="NCBI Taxonomy" id="1443113"/>
    <lineage>
        <taxon>Bacteria</taxon>
        <taxon>Pseudomonadati</taxon>
        <taxon>Pseudomonadota</taxon>
        <taxon>Gammaproteobacteria</taxon>
        <taxon>Enterobacterales</taxon>
        <taxon>Yersiniaceae</taxon>
        <taxon>Yersinia</taxon>
    </lineage>
</organism>
<protein>
    <submittedName>
        <fullName evidence="1">Uncharacterized protein</fullName>
    </submittedName>
</protein>
<dbReference type="KEGG" id="yel:LC20_01151"/>